<comment type="pathway">
    <text evidence="1">Ketone degradation; acetoin degradation.</text>
</comment>
<dbReference type="RefSeq" id="WP_284302507.1">
    <property type="nucleotide sequence ID" value="NZ_BSUO01000001.1"/>
</dbReference>
<dbReference type="PANTHER" id="PTHR10625">
    <property type="entry name" value="HISTONE DEACETYLASE HDAC1-RELATED"/>
    <property type="match status" value="1"/>
</dbReference>
<evidence type="ECO:0000256" key="1">
    <source>
        <dbReference type="ARBA" id="ARBA00005101"/>
    </source>
</evidence>
<evidence type="ECO:0000313" key="6">
    <source>
        <dbReference type="EMBL" id="GMA38430.1"/>
    </source>
</evidence>
<accession>A0ABQ6IM52</accession>
<evidence type="ECO:0000259" key="5">
    <source>
        <dbReference type="Pfam" id="PF00850"/>
    </source>
</evidence>
<comment type="similarity">
    <text evidence="2">Belongs to the histone deacetylase family.</text>
</comment>
<dbReference type="EMBL" id="BSUO01000001">
    <property type="protein sequence ID" value="GMA38430.1"/>
    <property type="molecule type" value="Genomic_DNA"/>
</dbReference>
<dbReference type="InterPro" id="IPR023696">
    <property type="entry name" value="Ureohydrolase_dom_sf"/>
</dbReference>
<gene>
    <name evidence="6" type="ORF">GCM10025883_04750</name>
</gene>
<dbReference type="CDD" id="cd09994">
    <property type="entry name" value="HDAC_AcuC_like"/>
    <property type="match status" value="1"/>
</dbReference>
<keyword evidence="7" id="KW-1185">Reference proteome</keyword>
<dbReference type="Proteomes" id="UP001157126">
    <property type="component" value="Unassembled WGS sequence"/>
</dbReference>
<evidence type="ECO:0000256" key="2">
    <source>
        <dbReference type="ARBA" id="ARBA00005947"/>
    </source>
</evidence>
<dbReference type="PANTHER" id="PTHR10625:SF10">
    <property type="entry name" value="HISTONE DEACETYLASE HDAC1"/>
    <property type="match status" value="1"/>
</dbReference>
<dbReference type="InterPro" id="IPR000286">
    <property type="entry name" value="HDACs"/>
</dbReference>
<evidence type="ECO:0000256" key="3">
    <source>
        <dbReference type="ARBA" id="ARBA00020218"/>
    </source>
</evidence>
<dbReference type="InterPro" id="IPR023801">
    <property type="entry name" value="His_deacetylse_dom"/>
</dbReference>
<organism evidence="6 7">
    <name type="scientific">Mobilicoccus caccae</name>
    <dbReference type="NCBI Taxonomy" id="1859295"/>
    <lineage>
        <taxon>Bacteria</taxon>
        <taxon>Bacillati</taxon>
        <taxon>Actinomycetota</taxon>
        <taxon>Actinomycetes</taxon>
        <taxon>Micrococcales</taxon>
        <taxon>Dermatophilaceae</taxon>
        <taxon>Mobilicoccus</taxon>
    </lineage>
</organism>
<name>A0ABQ6IM52_9MICO</name>
<dbReference type="InterPro" id="IPR003085">
    <property type="entry name" value="AcuC"/>
</dbReference>
<dbReference type="PRINTS" id="PR01272">
    <property type="entry name" value="ACUCPROTEIN"/>
</dbReference>
<protein>
    <recommendedName>
        <fullName evidence="3">Acetoin utilization protein AcuC</fullName>
    </recommendedName>
</protein>
<proteinExistence type="inferred from homology"/>
<dbReference type="InterPro" id="IPR037138">
    <property type="entry name" value="His_deacetylse_dom_sf"/>
</dbReference>
<feature type="domain" description="Histone deacetylase" evidence="5">
    <location>
        <begin position="22"/>
        <end position="317"/>
    </location>
</feature>
<comment type="caution">
    <text evidence="6">The sequence shown here is derived from an EMBL/GenBank/DDBJ whole genome shotgun (WGS) entry which is preliminary data.</text>
</comment>
<dbReference type="SUPFAM" id="SSF52768">
    <property type="entry name" value="Arginase/deacetylase"/>
    <property type="match status" value="1"/>
</dbReference>
<dbReference type="Pfam" id="PF00850">
    <property type="entry name" value="Hist_deacetyl"/>
    <property type="match status" value="1"/>
</dbReference>
<sequence>MATQARIVWDDSFTAYDFGEGHPMNPIRLDLTARLCRALGLFDEGEVELVVPDTPDDDLLARVHSAEYIEAVRRASADPSSADPRFGLGTEDDPAFLGIHDVSARIAEGTRAVAEGVWRGEVPHGVNFAGGLHHAMPNTAAGFCIYNDAGVAIDWLLDNGVERIAYVDIDAHHGDGVERMFYKDPRVLTMSMHETGTVLFPGTGFPGDLGGPDALGSSVNIALPPGVGDVGWLRAFHAVVPPILRAFRPQILITQHGADSHYSDPLAHLSVSVDAQRIAADTLHDLSHELCGGKWVALGGGGYEIVQVVPRAWTHVVGLALHRPISVDTEVPASWRDDVLTRMGEEAPPTMGDGTSEKGRIWWRSWDAGFDPEDAVDRAVMKTREAAFPHHGLDLWFD</sequence>
<reference evidence="7" key="1">
    <citation type="journal article" date="2019" name="Int. J. Syst. Evol. Microbiol.">
        <title>The Global Catalogue of Microorganisms (GCM) 10K type strain sequencing project: providing services to taxonomists for standard genome sequencing and annotation.</title>
        <authorList>
            <consortium name="The Broad Institute Genomics Platform"/>
            <consortium name="The Broad Institute Genome Sequencing Center for Infectious Disease"/>
            <person name="Wu L."/>
            <person name="Ma J."/>
        </authorList>
    </citation>
    <scope>NUCLEOTIDE SEQUENCE [LARGE SCALE GENOMIC DNA]</scope>
    <source>
        <strain evidence="7">NBRC 113072</strain>
    </source>
</reference>
<dbReference type="PRINTS" id="PR01270">
    <property type="entry name" value="HDASUPER"/>
</dbReference>
<evidence type="ECO:0000313" key="7">
    <source>
        <dbReference type="Proteomes" id="UP001157126"/>
    </source>
</evidence>
<keyword evidence="4" id="KW-0006">Acetoin catabolism</keyword>
<evidence type="ECO:0000256" key="4">
    <source>
        <dbReference type="ARBA" id="ARBA00022627"/>
    </source>
</evidence>
<dbReference type="Gene3D" id="3.40.800.20">
    <property type="entry name" value="Histone deacetylase domain"/>
    <property type="match status" value="1"/>
</dbReference>